<evidence type="ECO:0000313" key="2">
    <source>
        <dbReference type="EMBL" id="MCQ8279476.1"/>
    </source>
</evidence>
<evidence type="ECO:0000313" key="3">
    <source>
        <dbReference type="Proteomes" id="UP001524587"/>
    </source>
</evidence>
<comment type="caution">
    <text evidence="2">The sequence shown here is derived from an EMBL/GenBank/DDBJ whole genome shotgun (WGS) entry which is preliminary data.</text>
</comment>
<organism evidence="2 3">
    <name type="scientific">Endosaccharibacter trunci</name>
    <dbReference type="NCBI Taxonomy" id="2812733"/>
    <lineage>
        <taxon>Bacteria</taxon>
        <taxon>Pseudomonadati</taxon>
        <taxon>Pseudomonadota</taxon>
        <taxon>Alphaproteobacteria</taxon>
        <taxon>Acetobacterales</taxon>
        <taxon>Acetobacteraceae</taxon>
        <taxon>Endosaccharibacter</taxon>
    </lineage>
</organism>
<gene>
    <name evidence="2" type="ORF">NFI95_13605</name>
</gene>
<sequence length="292" mass="31486">MSAVVERGTPRKTPRVSEKHADEQKAGLVPRQPSAGPRPSRPIARDASLRRAVRTRLSSILDALIVATCSEAIETRLHALQPAIRMSVIPQPAMREELADLIVAGLPRTMLIALLAPDVLSERNALMEFAGGEHPGPREAALDALGHVDRTDRLQRAVHEACMPLLEPRFALLGAASPSDPMEPIVSSASPAANEASILSALERGESDLVARILAAHAAVNLRLVQRAMEWLDSRPIIALAWRAGYSARTAFLLQTLLLGLSPKASLRHDDMGSSSTFRSEMAWQLALLAAD</sequence>
<dbReference type="RefSeq" id="WP_422864958.1">
    <property type="nucleotide sequence ID" value="NZ_JAMSKV010000012.1"/>
</dbReference>
<accession>A0ABT1W9B1</accession>
<protein>
    <recommendedName>
        <fullName evidence="4">DUF2336 domain-containing protein</fullName>
    </recommendedName>
</protein>
<feature type="compositionally biased region" description="Basic and acidic residues" evidence="1">
    <location>
        <begin position="15"/>
        <end position="25"/>
    </location>
</feature>
<feature type="region of interest" description="Disordered" evidence="1">
    <location>
        <begin position="1"/>
        <end position="45"/>
    </location>
</feature>
<proteinExistence type="predicted"/>
<reference evidence="2 3" key="1">
    <citation type="submission" date="2022-06" db="EMBL/GenBank/DDBJ databases">
        <title>Endosaccharibacter gen. nov., sp. nov., endophytic bacteria isolated from sugarcane.</title>
        <authorList>
            <person name="Pitiwittayakul N."/>
            <person name="Yukphan P."/>
            <person name="Charoenyingcharoen P."/>
            <person name="Tanasupawat S."/>
        </authorList>
    </citation>
    <scope>NUCLEOTIDE SEQUENCE [LARGE SCALE GENOMIC DNA]</scope>
    <source>
        <strain evidence="2 3">KSS8</strain>
    </source>
</reference>
<keyword evidence="3" id="KW-1185">Reference proteome</keyword>
<evidence type="ECO:0000256" key="1">
    <source>
        <dbReference type="SAM" id="MobiDB-lite"/>
    </source>
</evidence>
<evidence type="ECO:0008006" key="4">
    <source>
        <dbReference type="Google" id="ProtNLM"/>
    </source>
</evidence>
<dbReference type="EMBL" id="JAMSKV010000012">
    <property type="protein sequence ID" value="MCQ8279476.1"/>
    <property type="molecule type" value="Genomic_DNA"/>
</dbReference>
<name>A0ABT1W9B1_9PROT</name>
<dbReference type="Proteomes" id="UP001524587">
    <property type="component" value="Unassembled WGS sequence"/>
</dbReference>